<dbReference type="InterPro" id="IPR042213">
    <property type="entry name" value="NBD_C_sf"/>
</dbReference>
<evidence type="ECO:0000256" key="3">
    <source>
        <dbReference type="ARBA" id="ARBA00022741"/>
    </source>
</evidence>
<dbReference type="KEGG" id="tpla:ElP_26180"/>
<dbReference type="InterPro" id="IPR031475">
    <property type="entry name" value="NBD_C"/>
</dbReference>
<dbReference type="Gene3D" id="3.40.50.10840">
    <property type="entry name" value="Putative sugar-binding, N-terminal domain"/>
    <property type="match status" value="1"/>
</dbReference>
<dbReference type="Gene3D" id="3.40.980.20">
    <property type="entry name" value="Four-carbon acid sugar kinase, nucleotide binding domain"/>
    <property type="match status" value="1"/>
</dbReference>
<dbReference type="AlphaFoldDB" id="A0A518H1K8"/>
<name>A0A518H1K8_9BACT</name>
<keyword evidence="6" id="KW-0119">Carbohydrate metabolism</keyword>
<dbReference type="SUPFAM" id="SSF142764">
    <property type="entry name" value="YgbK-like"/>
    <property type="match status" value="1"/>
</dbReference>
<dbReference type="GO" id="GO:0016301">
    <property type="term" value="F:kinase activity"/>
    <property type="evidence" value="ECO:0007669"/>
    <property type="project" value="UniProtKB-KW"/>
</dbReference>
<evidence type="ECO:0000313" key="9">
    <source>
        <dbReference type="EMBL" id="QDV34724.1"/>
    </source>
</evidence>
<evidence type="ECO:0000259" key="8">
    <source>
        <dbReference type="Pfam" id="PF17042"/>
    </source>
</evidence>
<dbReference type="GO" id="GO:0005524">
    <property type="term" value="F:ATP binding"/>
    <property type="evidence" value="ECO:0007669"/>
    <property type="project" value="UniProtKB-KW"/>
</dbReference>
<feature type="domain" description="Four-carbon acid sugar kinase nucleotide binding" evidence="8">
    <location>
        <begin position="280"/>
        <end position="453"/>
    </location>
</feature>
<evidence type="ECO:0000313" key="10">
    <source>
        <dbReference type="Proteomes" id="UP000317835"/>
    </source>
</evidence>
<keyword evidence="4" id="KW-0418">Kinase</keyword>
<evidence type="ECO:0008006" key="11">
    <source>
        <dbReference type="Google" id="ProtNLM"/>
    </source>
</evidence>
<dbReference type="Pfam" id="PF17042">
    <property type="entry name" value="NBD_C"/>
    <property type="match status" value="1"/>
</dbReference>
<accession>A0A518H1K8</accession>
<keyword evidence="3" id="KW-0547">Nucleotide-binding</keyword>
<reference evidence="9 10" key="1">
    <citation type="submission" date="2019-02" db="EMBL/GenBank/DDBJ databases">
        <title>Deep-cultivation of Planctomycetes and their phenomic and genomic characterization uncovers novel biology.</title>
        <authorList>
            <person name="Wiegand S."/>
            <person name="Jogler M."/>
            <person name="Boedeker C."/>
            <person name="Pinto D."/>
            <person name="Vollmers J."/>
            <person name="Rivas-Marin E."/>
            <person name="Kohn T."/>
            <person name="Peeters S.H."/>
            <person name="Heuer A."/>
            <person name="Rast P."/>
            <person name="Oberbeckmann S."/>
            <person name="Bunk B."/>
            <person name="Jeske O."/>
            <person name="Meyerdierks A."/>
            <person name="Storesund J.E."/>
            <person name="Kallscheuer N."/>
            <person name="Luecker S."/>
            <person name="Lage O.M."/>
            <person name="Pohl T."/>
            <person name="Merkel B.J."/>
            <person name="Hornburger P."/>
            <person name="Mueller R.-W."/>
            <person name="Bruemmer F."/>
            <person name="Labrenz M."/>
            <person name="Spormann A.M."/>
            <person name="Op den Camp H."/>
            <person name="Overmann J."/>
            <person name="Amann R."/>
            <person name="Jetten M.S.M."/>
            <person name="Mascher T."/>
            <person name="Medema M.H."/>
            <person name="Devos D.P."/>
            <person name="Kaster A.-K."/>
            <person name="Ovreas L."/>
            <person name="Rohde M."/>
            <person name="Galperin M.Y."/>
            <person name="Jogler C."/>
        </authorList>
    </citation>
    <scope>NUCLEOTIDE SEQUENCE [LARGE SCALE GENOMIC DNA]</scope>
    <source>
        <strain evidence="9 10">ElP</strain>
    </source>
</reference>
<feature type="domain" description="Four-carbon acid sugar kinase N-terminal" evidence="7">
    <location>
        <begin position="9"/>
        <end position="252"/>
    </location>
</feature>
<keyword evidence="5" id="KW-0067">ATP-binding</keyword>
<comment type="similarity">
    <text evidence="1">Belongs to the four-carbon acid sugar kinase family.</text>
</comment>
<gene>
    <name evidence="9" type="ORF">ElP_26180</name>
</gene>
<proteinExistence type="inferred from homology"/>
<organism evidence="9 10">
    <name type="scientific">Tautonia plasticadhaerens</name>
    <dbReference type="NCBI Taxonomy" id="2527974"/>
    <lineage>
        <taxon>Bacteria</taxon>
        <taxon>Pseudomonadati</taxon>
        <taxon>Planctomycetota</taxon>
        <taxon>Planctomycetia</taxon>
        <taxon>Isosphaerales</taxon>
        <taxon>Isosphaeraceae</taxon>
        <taxon>Tautonia</taxon>
    </lineage>
</organism>
<evidence type="ECO:0000259" key="7">
    <source>
        <dbReference type="Pfam" id="PF07005"/>
    </source>
</evidence>
<evidence type="ECO:0000256" key="5">
    <source>
        <dbReference type="ARBA" id="ARBA00022840"/>
    </source>
</evidence>
<keyword evidence="2" id="KW-0808">Transferase</keyword>
<dbReference type="InterPro" id="IPR010737">
    <property type="entry name" value="4-carb_acid_sugar_kinase_N"/>
</dbReference>
<dbReference type="Proteomes" id="UP000317835">
    <property type="component" value="Chromosome"/>
</dbReference>
<dbReference type="InterPro" id="IPR037051">
    <property type="entry name" value="4-carb_acid_sugar_kinase_N_sf"/>
</dbReference>
<protein>
    <recommendedName>
        <fullName evidence="11">Four-carbon acid sugar kinase family protein</fullName>
    </recommendedName>
</protein>
<evidence type="ECO:0000256" key="1">
    <source>
        <dbReference type="ARBA" id="ARBA00005715"/>
    </source>
</evidence>
<dbReference type="Pfam" id="PF07005">
    <property type="entry name" value="SBD_N"/>
    <property type="match status" value="1"/>
</dbReference>
<dbReference type="RefSeq" id="WP_197446938.1">
    <property type="nucleotide sequence ID" value="NZ_CP036426.1"/>
</dbReference>
<evidence type="ECO:0000256" key="4">
    <source>
        <dbReference type="ARBA" id="ARBA00022777"/>
    </source>
</evidence>
<evidence type="ECO:0000256" key="2">
    <source>
        <dbReference type="ARBA" id="ARBA00022679"/>
    </source>
</evidence>
<keyword evidence="10" id="KW-1185">Reference proteome</keyword>
<dbReference type="EMBL" id="CP036426">
    <property type="protein sequence ID" value="QDV34724.1"/>
    <property type="molecule type" value="Genomic_DNA"/>
</dbReference>
<evidence type="ECO:0000256" key="6">
    <source>
        <dbReference type="ARBA" id="ARBA00023277"/>
    </source>
</evidence>
<sequence length="461" mass="48177">MTGPPRPLLAYYGDDFTGSTDVMESLARSGLRTALFLRPPAPGDLAGRFGGLQAVGVAGTSRSMSPARMEAALPPAFEALGRLNPSIVHYKTCSTFDSSPEVGSIGRAIELGRGCFGEGFVPLVVGAPILGRYCVFGNLFASAGGETHRLDRHPTMRRHPVTPMDEADLRLHLARQTGLPIGLVSVLDLDDPRPGAAWEAVRAGIDSGAEVQLFDVIDDRHLRRIGEVIWRHASGSPRPVFAAGSSGLEYALVAHWRAAGMLPGPGTGPVSPAGPVDRLAVVSGSCSPTTRDQIRQSLRDGFVGVEVRADALIDPARAEGERVRAVRRGLDGLSGSPGVVVSSAIGPDDPGIAETLGRGRSLGLSPAEARDRLGEQLGLILRELVDAAGLRRVVVAGGDTSGHAARQLGIDALEFVMPTAPGSPLCRASSGRASVDGLEIVLKGGQVGRDDYFGKVLRGEP</sequence>